<proteinExistence type="predicted"/>
<sequence>MLKAVFTGRYMDLRQDSPQYICDLQTARFNNSHFGKPRIKKNAPAWCFGAVFRKTAPKHQAGAGKVEKSMGCKQLLVLQKLALENQTV</sequence>
<keyword evidence="2" id="KW-1185">Reference proteome</keyword>
<accession>A0A0H4VKX8</accession>
<evidence type="ECO:0000313" key="2">
    <source>
        <dbReference type="Proteomes" id="UP000036458"/>
    </source>
</evidence>
<dbReference type="Proteomes" id="UP000036458">
    <property type="component" value="Chromosome"/>
</dbReference>
<evidence type="ECO:0000313" key="1">
    <source>
        <dbReference type="EMBL" id="AKQ45993.1"/>
    </source>
</evidence>
<name>A0A0H4VKX8_9BACT</name>
<dbReference type="AlphaFoldDB" id="A0A0H4VKX8"/>
<dbReference type="EMBL" id="CP010777">
    <property type="protein sequence ID" value="AKQ45993.1"/>
    <property type="molecule type" value="Genomic_DNA"/>
</dbReference>
<dbReference type="PATRIC" id="fig|1379910.4.peg.2300"/>
<dbReference type="KEGG" id="ruf:TH63_10600"/>
<protein>
    <submittedName>
        <fullName evidence="1">Uncharacterized protein</fullName>
    </submittedName>
</protein>
<reference evidence="1 2" key="1">
    <citation type="submission" date="2015-01" db="EMBL/GenBank/DDBJ databases">
        <title>Rufibacter sp./DG31D/ whole genome sequencing.</title>
        <authorList>
            <person name="Kim M.K."/>
            <person name="Srinivasan S."/>
            <person name="Lee J.-J."/>
        </authorList>
    </citation>
    <scope>NUCLEOTIDE SEQUENCE [LARGE SCALE GENOMIC DNA]</scope>
    <source>
        <strain evidence="1 2">DG31D</strain>
    </source>
</reference>
<organism evidence="1 2">
    <name type="scientific">Rufibacter radiotolerans</name>
    <dbReference type="NCBI Taxonomy" id="1379910"/>
    <lineage>
        <taxon>Bacteria</taxon>
        <taxon>Pseudomonadati</taxon>
        <taxon>Bacteroidota</taxon>
        <taxon>Cytophagia</taxon>
        <taxon>Cytophagales</taxon>
        <taxon>Hymenobacteraceae</taxon>
        <taxon>Rufibacter</taxon>
    </lineage>
</organism>
<gene>
    <name evidence="1" type="ORF">TH63_10600</name>
</gene>